<name>A0A444JVF2_9GAMM</name>
<accession>A0A444JVF2</accession>
<dbReference type="PANTHER" id="PTHR35891:SF3">
    <property type="entry name" value="THIOL:DISULFIDE INTERCHANGE PROTEIN DSBL"/>
    <property type="match status" value="1"/>
</dbReference>
<dbReference type="InterPro" id="IPR012336">
    <property type="entry name" value="Thioredoxin-like_fold"/>
</dbReference>
<organism evidence="3 4">
    <name type="scientific">Photobacterium chitinilyticum</name>
    <dbReference type="NCBI Taxonomy" id="2485123"/>
    <lineage>
        <taxon>Bacteria</taxon>
        <taxon>Pseudomonadati</taxon>
        <taxon>Pseudomonadota</taxon>
        <taxon>Gammaproteobacteria</taxon>
        <taxon>Vibrionales</taxon>
        <taxon>Vibrionaceae</taxon>
        <taxon>Photobacterium</taxon>
    </lineage>
</organism>
<evidence type="ECO:0000313" key="3">
    <source>
        <dbReference type="EMBL" id="RWX57111.1"/>
    </source>
</evidence>
<protein>
    <submittedName>
        <fullName evidence="3">Thiol:disulfide interchange protein DsbA/DsbL</fullName>
    </submittedName>
</protein>
<feature type="domain" description="Thioredoxin-like fold" evidence="2">
    <location>
        <begin position="40"/>
        <end position="190"/>
    </location>
</feature>
<dbReference type="Pfam" id="PF13462">
    <property type="entry name" value="Thioredoxin_4"/>
    <property type="match status" value="1"/>
</dbReference>
<keyword evidence="1" id="KW-0732">Signal</keyword>
<reference evidence="3 4" key="1">
    <citation type="submission" date="2018-11" db="EMBL/GenBank/DDBJ databases">
        <title>Photobacterium sp. BEI247 sp. nov., a marine bacterium isolated from Yongle Blue Hole in the South China Sea.</title>
        <authorList>
            <person name="Wang X."/>
        </authorList>
    </citation>
    <scope>NUCLEOTIDE SEQUENCE [LARGE SCALE GENOMIC DNA]</scope>
    <source>
        <strain evidence="4">BEI247</strain>
    </source>
</reference>
<proteinExistence type="predicted"/>
<dbReference type="InterPro" id="IPR050824">
    <property type="entry name" value="Thiol_disulfide_DsbA"/>
</dbReference>
<dbReference type="AlphaFoldDB" id="A0A444JVF2"/>
<dbReference type="PROSITE" id="PS51257">
    <property type="entry name" value="PROKAR_LIPOPROTEIN"/>
    <property type="match status" value="1"/>
</dbReference>
<dbReference type="PANTHER" id="PTHR35891">
    <property type="entry name" value="THIOL:DISULFIDE INTERCHANGE PROTEIN DSBA"/>
    <property type="match status" value="1"/>
</dbReference>
<keyword evidence="4" id="KW-1185">Reference proteome</keyword>
<dbReference type="OrthoDB" id="6397986at2"/>
<feature type="signal peptide" evidence="1">
    <location>
        <begin position="1"/>
        <end position="21"/>
    </location>
</feature>
<dbReference type="EMBL" id="RJLM01000001">
    <property type="protein sequence ID" value="RWX57111.1"/>
    <property type="molecule type" value="Genomic_DNA"/>
</dbReference>
<feature type="chain" id="PRO_5019005730" evidence="1">
    <location>
        <begin position="22"/>
        <end position="205"/>
    </location>
</feature>
<dbReference type="SUPFAM" id="SSF52833">
    <property type="entry name" value="Thioredoxin-like"/>
    <property type="match status" value="1"/>
</dbReference>
<sequence length="205" mass="22412">MFKSIVPLFIALLALVGCNDASTPKEGDKYKVVAEAADAAPVVEVFSLACGHCRSMETMLPEIKKIAGVEIDKVHVTFNQSAQVAAYIFYTAAIQTNGAPEPALMEALFAYVQDTSDTVTEEERKSQLTGIFKTYNLASPYELTEDQHKQIYQKLSEAEQLVSSAEIASVPAFLVQGKYLVESSAHESIEDMANTISYLSKLESK</sequence>
<dbReference type="RefSeq" id="WP_128782418.1">
    <property type="nucleotide sequence ID" value="NZ_RJLM01000001.1"/>
</dbReference>
<gene>
    <name evidence="3" type="ORF">EDI28_03485</name>
</gene>
<evidence type="ECO:0000256" key="1">
    <source>
        <dbReference type="SAM" id="SignalP"/>
    </source>
</evidence>
<evidence type="ECO:0000259" key="2">
    <source>
        <dbReference type="Pfam" id="PF13462"/>
    </source>
</evidence>
<dbReference type="Gene3D" id="3.40.30.10">
    <property type="entry name" value="Glutaredoxin"/>
    <property type="match status" value="1"/>
</dbReference>
<comment type="caution">
    <text evidence="3">The sequence shown here is derived from an EMBL/GenBank/DDBJ whole genome shotgun (WGS) entry which is preliminary data.</text>
</comment>
<dbReference type="InterPro" id="IPR036249">
    <property type="entry name" value="Thioredoxin-like_sf"/>
</dbReference>
<dbReference type="Proteomes" id="UP000287563">
    <property type="component" value="Unassembled WGS sequence"/>
</dbReference>
<evidence type="ECO:0000313" key="4">
    <source>
        <dbReference type="Proteomes" id="UP000287563"/>
    </source>
</evidence>